<dbReference type="Gene3D" id="3.40.50.1820">
    <property type="entry name" value="alpha/beta hydrolase"/>
    <property type="match status" value="1"/>
</dbReference>
<dbReference type="Proteomes" id="UP000005408">
    <property type="component" value="Unassembled WGS sequence"/>
</dbReference>
<dbReference type="PANTHER" id="PTHR43903">
    <property type="entry name" value="NEUROLIGIN"/>
    <property type="match status" value="1"/>
</dbReference>
<feature type="domain" description="LRAT" evidence="4">
    <location>
        <begin position="22"/>
        <end position="138"/>
    </location>
</feature>
<dbReference type="InterPro" id="IPR007053">
    <property type="entry name" value="LRAT_dom"/>
</dbReference>
<keyword evidence="6" id="KW-1185">Reference proteome</keyword>
<comment type="similarity">
    <text evidence="1">Belongs to the type-B carboxylesterase/lipase family.</text>
</comment>
<dbReference type="InterPro" id="IPR029058">
    <property type="entry name" value="AB_hydrolase_fold"/>
</dbReference>
<dbReference type="InterPro" id="IPR019819">
    <property type="entry name" value="Carboxylesterase_B_CS"/>
</dbReference>
<dbReference type="AlphaFoldDB" id="A0A8W8L500"/>
<dbReference type="Gene3D" id="3.90.1720.10">
    <property type="entry name" value="endopeptidase domain like (from Nostoc punctiforme)"/>
    <property type="match status" value="1"/>
</dbReference>
<dbReference type="InterPro" id="IPR002018">
    <property type="entry name" value="CarbesteraseB"/>
</dbReference>
<dbReference type="PROSITE" id="PS00122">
    <property type="entry name" value="CARBOXYLESTERASE_B_1"/>
    <property type="match status" value="1"/>
</dbReference>
<protein>
    <recommendedName>
        <fullName evidence="4">LRAT domain-containing protein</fullName>
    </recommendedName>
</protein>
<evidence type="ECO:0000256" key="3">
    <source>
        <dbReference type="ARBA" id="ARBA00022801"/>
    </source>
</evidence>
<evidence type="ECO:0000313" key="6">
    <source>
        <dbReference type="Proteomes" id="UP000005408"/>
    </source>
</evidence>
<dbReference type="SUPFAM" id="SSF53474">
    <property type="entry name" value="alpha/beta-Hydrolases"/>
    <property type="match status" value="1"/>
</dbReference>
<dbReference type="Pfam" id="PF04970">
    <property type="entry name" value="LRAT"/>
    <property type="match status" value="1"/>
</dbReference>
<proteinExistence type="inferred from homology"/>
<evidence type="ECO:0000256" key="2">
    <source>
        <dbReference type="ARBA" id="ARBA00022729"/>
    </source>
</evidence>
<dbReference type="InterPro" id="IPR051093">
    <property type="entry name" value="Neuroligin/BSAL"/>
</dbReference>
<evidence type="ECO:0000256" key="1">
    <source>
        <dbReference type="ARBA" id="ARBA00005964"/>
    </source>
</evidence>
<evidence type="ECO:0000259" key="4">
    <source>
        <dbReference type="PROSITE" id="PS51934"/>
    </source>
</evidence>
<name>A0A8W8L500_MAGGI</name>
<dbReference type="InterPro" id="IPR019826">
    <property type="entry name" value="Carboxylesterase_B_AS"/>
</dbReference>
<organism evidence="5 6">
    <name type="scientific">Magallana gigas</name>
    <name type="common">Pacific oyster</name>
    <name type="synonym">Crassostrea gigas</name>
    <dbReference type="NCBI Taxonomy" id="29159"/>
    <lineage>
        <taxon>Eukaryota</taxon>
        <taxon>Metazoa</taxon>
        <taxon>Spiralia</taxon>
        <taxon>Lophotrochozoa</taxon>
        <taxon>Mollusca</taxon>
        <taxon>Bivalvia</taxon>
        <taxon>Autobranchia</taxon>
        <taxon>Pteriomorphia</taxon>
        <taxon>Ostreida</taxon>
        <taxon>Ostreoidea</taxon>
        <taxon>Ostreidae</taxon>
        <taxon>Magallana</taxon>
    </lineage>
</organism>
<accession>A0A8W8L500</accession>
<evidence type="ECO:0000313" key="5">
    <source>
        <dbReference type="EnsemblMetazoa" id="G26633.1:cds"/>
    </source>
</evidence>
<dbReference type="EnsemblMetazoa" id="G26633.1">
    <property type="protein sequence ID" value="G26633.1:cds"/>
    <property type="gene ID" value="G26633"/>
</dbReference>
<sequence>MATQSHESHNKKVIQRAQPGDLLEFHRSWYNHWAVYIDFCPINSFYTWNEEIVHLKRKEGMQLITTKGEVVKESVWDPVKDSRVDINNKLDTKHRPRSAQEIVQDAVSKIGNTKYNMFWKNCEHFATYCRYGVNSSQQVSYSCSSHLIHRMEVSTFVTTETHAGVVRGYRVSTPDGQLEIYLGIPFAEPPVGDLRFAPPVEKRHWKPRVLNATEFGAVCPQNIKYIRTYFGNGYTKINEDCLYLNIYAPKNINHPAELLPVMVWIHGGYYEAGSGSAYDGRILASRGEVIVVTVNYRLGALGFLSTFDSMATGNQALLDQVLALKWVQKNIRSFGGDPDRVTIFGESAGGAAVSLHIFSPLSEGLFHGLITQSGCALSPFAIYRPPYSQLSNTRSVALSLGCPATSSRATIGCLRTKSAQEIVEVEPLHPKLSLAFAPRVDGYFLHDVPENLLKRGEFHQNIRVMTGFVHDEASIFIPSIFDKSGGYDVHFYEALLDELSSGFLNREKVQSGLICLYPPAINNSRKNVETYMQLASDYEIRIPNIQMSADLTSKGVLTWMYQFNYLSAHNSEPEWKGVYHSSELYFVFGAPLFNSMPCPGLRNITCPQIWETNTTWDSEDERISEILIDIWVSFAKLRATNDTSLILPSGDVWNPFDERKQFLVINSTLEIRNHPRQHMLALWDNFDYLNFYADPDPQSLCVN</sequence>
<dbReference type="GO" id="GO:0016787">
    <property type="term" value="F:hydrolase activity"/>
    <property type="evidence" value="ECO:0007669"/>
    <property type="project" value="UniProtKB-KW"/>
</dbReference>
<keyword evidence="3" id="KW-0378">Hydrolase</keyword>
<dbReference type="Pfam" id="PF00135">
    <property type="entry name" value="COesterase"/>
    <property type="match status" value="1"/>
</dbReference>
<reference evidence="5" key="1">
    <citation type="submission" date="2022-08" db="UniProtKB">
        <authorList>
            <consortium name="EnsemblMetazoa"/>
        </authorList>
    </citation>
    <scope>IDENTIFICATION</scope>
    <source>
        <strain evidence="5">05x7-T-G4-1.051#20</strain>
    </source>
</reference>
<dbReference type="PROSITE" id="PS51934">
    <property type="entry name" value="LRAT"/>
    <property type="match status" value="1"/>
</dbReference>
<keyword evidence="2" id="KW-0732">Signal</keyword>
<dbReference type="PROSITE" id="PS00941">
    <property type="entry name" value="CARBOXYLESTERASE_B_2"/>
    <property type="match status" value="1"/>
</dbReference>